<proteinExistence type="predicted"/>
<feature type="compositionally biased region" description="Low complexity" evidence="1">
    <location>
        <begin position="92"/>
        <end position="122"/>
    </location>
</feature>
<keyword evidence="4" id="KW-1185">Reference proteome</keyword>
<dbReference type="Proteomes" id="UP001219518">
    <property type="component" value="Unassembled WGS sequence"/>
</dbReference>
<protein>
    <submittedName>
        <fullName evidence="3">Nucleoside triphosphate pyrophosphatase</fullName>
    </submittedName>
</protein>
<feature type="region of interest" description="Disordered" evidence="1">
    <location>
        <begin position="87"/>
        <end position="130"/>
    </location>
</feature>
<feature type="compositionally biased region" description="Basic and acidic residues" evidence="1">
    <location>
        <begin position="318"/>
        <end position="334"/>
    </location>
</feature>
<evidence type="ECO:0000259" key="2">
    <source>
        <dbReference type="Pfam" id="PF15999"/>
    </source>
</evidence>
<feature type="domain" description="DUF4774" evidence="2">
    <location>
        <begin position="459"/>
        <end position="506"/>
    </location>
</feature>
<feature type="compositionally biased region" description="Low complexity" evidence="1">
    <location>
        <begin position="46"/>
        <end position="60"/>
    </location>
</feature>
<comment type="caution">
    <text evidence="3">The sequence shown here is derived from an EMBL/GenBank/DDBJ whole genome shotgun (WGS) entry which is preliminary data.</text>
</comment>
<sequence>MALALLVAASGDHEVPRYYGGLSGPAPVPGAAPISAQPQLGPLFYSAQPYQPQQPQQPTGGSSGGSGWGFNPSEYLGILQNYWQSLTTSQSGKPPAEGANPAPAAGAGAEAPAEAAAAASSEGAKKPEAPAATPQRFIVVSQPQVVANPAALPSASNGAVSTYLLLRNQPLYGLPASAQYGLAPAGNPTRLLVSGEGIRAQDDVQVSGPGSQALAFQRFLLTRQGQHAPGFYPAPHPGVVHSLADESIAVDALRDAANATEGESSSNSTTAAPANTDEEVVDSDSEKPVSIAQVRAQAESVRQGQETVANQSEGESEGQSHGEGRGEGVTRTKEGFGSAGIDVSVSEPSALPAGPAVLVPVQIALLGEPAGDAGAAGAAIPGVVADSAKDGEVLLQALVLGEGVLPGGSAVLDDKSWAELQQRFGPDVAVILVGEDKQQQEPEGGDLRRRPLSILSRIVIRVKPQAIALAGPGGVAAASPMGTALVGPGGMALAAPSATAVAGPAGGTPPIAVPSANTAAHNADAYRKWLSKNKKLAAGAAAADDAPSVPEFLVEYGSSSL</sequence>
<feature type="compositionally biased region" description="Low complexity" evidence="1">
    <location>
        <begin position="264"/>
        <end position="275"/>
    </location>
</feature>
<evidence type="ECO:0000313" key="3">
    <source>
        <dbReference type="EMBL" id="KAK3926255.1"/>
    </source>
</evidence>
<feature type="region of interest" description="Disordered" evidence="1">
    <location>
        <begin position="257"/>
        <end position="341"/>
    </location>
</feature>
<reference evidence="3" key="2">
    <citation type="journal article" date="2023" name="BMC Genomics">
        <title>Pest status, molecular evolution, and epigenetic factors derived from the genome assembly of Frankliniella fusca, a thysanopteran phytovirus vector.</title>
        <authorList>
            <person name="Catto M.A."/>
            <person name="Labadie P.E."/>
            <person name="Jacobson A.L."/>
            <person name="Kennedy G.G."/>
            <person name="Srinivasan R."/>
            <person name="Hunt B.G."/>
        </authorList>
    </citation>
    <scope>NUCLEOTIDE SEQUENCE</scope>
    <source>
        <strain evidence="3">PL_HMW_Pooled</strain>
    </source>
</reference>
<accession>A0AAE1LNT5</accession>
<feature type="region of interest" description="Disordered" evidence="1">
    <location>
        <begin position="45"/>
        <end position="67"/>
    </location>
</feature>
<evidence type="ECO:0000256" key="1">
    <source>
        <dbReference type="SAM" id="MobiDB-lite"/>
    </source>
</evidence>
<gene>
    <name evidence="3" type="ORF">KUF71_014504</name>
</gene>
<feature type="compositionally biased region" description="Polar residues" evidence="1">
    <location>
        <begin position="300"/>
        <end position="311"/>
    </location>
</feature>
<organism evidence="3 4">
    <name type="scientific">Frankliniella fusca</name>
    <dbReference type="NCBI Taxonomy" id="407009"/>
    <lineage>
        <taxon>Eukaryota</taxon>
        <taxon>Metazoa</taxon>
        <taxon>Ecdysozoa</taxon>
        <taxon>Arthropoda</taxon>
        <taxon>Hexapoda</taxon>
        <taxon>Insecta</taxon>
        <taxon>Pterygota</taxon>
        <taxon>Neoptera</taxon>
        <taxon>Paraneoptera</taxon>
        <taxon>Thysanoptera</taxon>
        <taxon>Terebrantia</taxon>
        <taxon>Thripoidea</taxon>
        <taxon>Thripidae</taxon>
        <taxon>Frankliniella</taxon>
    </lineage>
</organism>
<dbReference type="Pfam" id="PF15999">
    <property type="entry name" value="DUF4774"/>
    <property type="match status" value="1"/>
</dbReference>
<reference evidence="3" key="1">
    <citation type="submission" date="2021-07" db="EMBL/GenBank/DDBJ databases">
        <authorList>
            <person name="Catto M.A."/>
            <person name="Jacobson A."/>
            <person name="Kennedy G."/>
            <person name="Labadie P."/>
            <person name="Hunt B.G."/>
            <person name="Srinivasan R."/>
        </authorList>
    </citation>
    <scope>NUCLEOTIDE SEQUENCE</scope>
    <source>
        <strain evidence="3">PL_HMW_Pooled</strain>
        <tissue evidence="3">Head</tissue>
    </source>
</reference>
<name>A0AAE1LNT5_9NEOP</name>
<dbReference type="EMBL" id="JAHWGI010001243">
    <property type="protein sequence ID" value="KAK3926255.1"/>
    <property type="molecule type" value="Genomic_DNA"/>
</dbReference>
<dbReference type="AlphaFoldDB" id="A0AAE1LNT5"/>
<evidence type="ECO:0000313" key="4">
    <source>
        <dbReference type="Proteomes" id="UP001219518"/>
    </source>
</evidence>
<dbReference type="InterPro" id="IPR031942">
    <property type="entry name" value="DUF4774"/>
</dbReference>